<keyword evidence="1" id="KW-0472">Membrane</keyword>
<organism evidence="2 3">
    <name type="scientific">Candidatus Corynebacterium faecigallinarum</name>
    <dbReference type="NCBI Taxonomy" id="2838528"/>
    <lineage>
        <taxon>Bacteria</taxon>
        <taxon>Bacillati</taxon>
        <taxon>Actinomycetota</taxon>
        <taxon>Actinomycetes</taxon>
        <taxon>Mycobacteriales</taxon>
        <taxon>Corynebacteriaceae</taxon>
        <taxon>Corynebacterium</taxon>
    </lineage>
</organism>
<dbReference type="AlphaFoldDB" id="A0A9D2TP64"/>
<reference evidence="2" key="2">
    <citation type="submission" date="2021-04" db="EMBL/GenBank/DDBJ databases">
        <authorList>
            <person name="Gilroy R."/>
        </authorList>
    </citation>
    <scope>NUCLEOTIDE SEQUENCE</scope>
    <source>
        <strain evidence="2">ChiHjej13B12-4958</strain>
    </source>
</reference>
<gene>
    <name evidence="2" type="ORF">H9751_08370</name>
</gene>
<feature type="transmembrane region" description="Helical" evidence="1">
    <location>
        <begin position="244"/>
        <end position="263"/>
    </location>
</feature>
<reference evidence="2" key="1">
    <citation type="journal article" date="2021" name="PeerJ">
        <title>Extensive microbial diversity within the chicken gut microbiome revealed by metagenomics and culture.</title>
        <authorList>
            <person name="Gilroy R."/>
            <person name="Ravi A."/>
            <person name="Getino M."/>
            <person name="Pursley I."/>
            <person name="Horton D.L."/>
            <person name="Alikhan N.F."/>
            <person name="Baker D."/>
            <person name="Gharbi K."/>
            <person name="Hall N."/>
            <person name="Watson M."/>
            <person name="Adriaenssens E.M."/>
            <person name="Foster-Nyarko E."/>
            <person name="Jarju S."/>
            <person name="Secka A."/>
            <person name="Antonio M."/>
            <person name="Oren A."/>
            <person name="Chaudhuri R.R."/>
            <person name="La Ragione R."/>
            <person name="Hildebrand F."/>
            <person name="Pallen M.J."/>
        </authorList>
    </citation>
    <scope>NUCLEOTIDE SEQUENCE</scope>
    <source>
        <strain evidence="2">ChiHjej13B12-4958</strain>
    </source>
</reference>
<feature type="transmembrane region" description="Helical" evidence="1">
    <location>
        <begin position="212"/>
        <end position="232"/>
    </location>
</feature>
<comment type="caution">
    <text evidence="2">The sequence shown here is derived from an EMBL/GenBank/DDBJ whole genome shotgun (WGS) entry which is preliminary data.</text>
</comment>
<protein>
    <recommendedName>
        <fullName evidence="4">Chemotaxis methyl-accepting receptor HlyB-like 4HB MCP domain-containing protein</fullName>
    </recommendedName>
</protein>
<evidence type="ECO:0000313" key="2">
    <source>
        <dbReference type="EMBL" id="HJC85542.1"/>
    </source>
</evidence>
<evidence type="ECO:0000256" key="1">
    <source>
        <dbReference type="SAM" id="Phobius"/>
    </source>
</evidence>
<accession>A0A9D2TP64</accession>
<keyword evidence="1" id="KW-1133">Transmembrane helix</keyword>
<sequence>MDDALQRRASPGPMGVFSPALEIPRRIQRFISTTPGLMTAVSALLVLAIIAAGGAMAGQATNQQGDLNTLVNRTEPVSFAAQDLYNSLSVADSVATTGFVEDAAGAADYQSSYREALDTASRAVVRAAAGIDDPSSREMELILEIQEKLPRYTSLITEAGVNNRQGLPVGGAYITQASSMMQDDILPAAGELHTRTSSEVGRQQIALTQPNWFALSGLVAAVVLLIIAQFYLAAQTNRRINPGYLAATVLMTIAMLWAGGSALNTWTNGSRGLDGTTQPLEALTTLRIEVQQTRTSEALGLVQRDYNDSDRSSFSDQIASIDAALEQLRPSISDRDAVDEARENLRSWDSAHADMLSLVREGDYAAAIRATVGDSPTVANDGSGTSAPPTVTESYQALDGNLRTLIDDTREQLREYLSDSRAAAQQVTSIVILLGLVSALCVIQGTRPRLQEYL</sequence>
<evidence type="ECO:0000313" key="3">
    <source>
        <dbReference type="Proteomes" id="UP000823858"/>
    </source>
</evidence>
<evidence type="ECO:0008006" key="4">
    <source>
        <dbReference type="Google" id="ProtNLM"/>
    </source>
</evidence>
<proteinExistence type="predicted"/>
<keyword evidence="1" id="KW-0812">Transmembrane</keyword>
<dbReference type="Proteomes" id="UP000823858">
    <property type="component" value="Unassembled WGS sequence"/>
</dbReference>
<dbReference type="EMBL" id="DWVP01000020">
    <property type="protein sequence ID" value="HJC85542.1"/>
    <property type="molecule type" value="Genomic_DNA"/>
</dbReference>
<name>A0A9D2TP64_9CORY</name>
<feature type="transmembrane region" description="Helical" evidence="1">
    <location>
        <begin position="35"/>
        <end position="57"/>
    </location>
</feature>